<keyword evidence="1" id="KW-0560">Oxidoreductase</keyword>
<dbReference type="AlphaFoldDB" id="A0A6B1DT27"/>
<organism evidence="1">
    <name type="scientific">Caldilineaceae bacterium SB0662_bin_9</name>
    <dbReference type="NCBI Taxonomy" id="2605258"/>
    <lineage>
        <taxon>Bacteria</taxon>
        <taxon>Bacillati</taxon>
        <taxon>Chloroflexota</taxon>
        <taxon>Caldilineae</taxon>
        <taxon>Caldilineales</taxon>
        <taxon>Caldilineaceae</taxon>
    </lineage>
</organism>
<name>A0A6B1DT27_9CHLR</name>
<dbReference type="PANTHER" id="PTHR20883:SF48">
    <property type="entry name" value="ECTOINE DIOXYGENASE"/>
    <property type="match status" value="1"/>
</dbReference>
<accession>A0A6B1DT27</accession>
<dbReference type="GO" id="GO:0005506">
    <property type="term" value="F:iron ion binding"/>
    <property type="evidence" value="ECO:0007669"/>
    <property type="project" value="UniProtKB-ARBA"/>
</dbReference>
<dbReference type="GO" id="GO:0016706">
    <property type="term" value="F:2-oxoglutarate-dependent dioxygenase activity"/>
    <property type="evidence" value="ECO:0007669"/>
    <property type="project" value="UniProtKB-ARBA"/>
</dbReference>
<keyword evidence="1" id="KW-0223">Dioxygenase</keyword>
<dbReference type="SUPFAM" id="SSF51197">
    <property type="entry name" value="Clavaminate synthase-like"/>
    <property type="match status" value="1"/>
</dbReference>
<dbReference type="Pfam" id="PF05721">
    <property type="entry name" value="PhyH"/>
    <property type="match status" value="1"/>
</dbReference>
<dbReference type="Gene3D" id="2.60.120.620">
    <property type="entry name" value="q2cbj1_9rhob like domain"/>
    <property type="match status" value="1"/>
</dbReference>
<sequence>MVCGGPDLRRHQGLNPDWTVRFTHSSAIPQGTTMTQAMELKSFDTLEERVASLERDGFAYFPGYLTDAEVQVLRQAMDDTAAMAEHFDRDTRAGENGAVFREKVINNAFNRNALFFSYLDRPGIIELEEAVHGDDCHVIGMTGWVTGPGRPTQTLHVDWMPVEVPEYVLQDPNVRMPVFITTCHFYLNDIYPELGPTQFIPGSHRSGRRPAQGEITWNGRGMQDCIVKAGDAVVFRCEVWHRGTPNTSDETRYLLQVHYAQRMITQKFPPYLNRFQFDQELLDQASPRQRRLLGDHVKSNYD</sequence>
<dbReference type="InterPro" id="IPR008775">
    <property type="entry name" value="Phytyl_CoA_dOase-like"/>
</dbReference>
<dbReference type="PANTHER" id="PTHR20883">
    <property type="entry name" value="PHYTANOYL-COA DIOXYGENASE DOMAIN CONTAINING 1"/>
    <property type="match status" value="1"/>
</dbReference>
<dbReference type="EMBL" id="VXPY01000036">
    <property type="protein sequence ID" value="MYD89832.1"/>
    <property type="molecule type" value="Genomic_DNA"/>
</dbReference>
<protein>
    <submittedName>
        <fullName evidence="1">Phytanoyl-CoA dioxygenase family protein</fullName>
    </submittedName>
</protein>
<comment type="caution">
    <text evidence="1">The sequence shown here is derived from an EMBL/GenBank/DDBJ whole genome shotgun (WGS) entry which is preliminary data.</text>
</comment>
<gene>
    <name evidence="1" type="ORF">F4Y08_05755</name>
</gene>
<proteinExistence type="predicted"/>
<evidence type="ECO:0000313" key="1">
    <source>
        <dbReference type="EMBL" id="MYD89832.1"/>
    </source>
</evidence>
<reference evidence="1" key="1">
    <citation type="submission" date="2019-09" db="EMBL/GenBank/DDBJ databases">
        <title>Characterisation of the sponge microbiome using genome-centric metagenomics.</title>
        <authorList>
            <person name="Engelberts J.P."/>
            <person name="Robbins S.J."/>
            <person name="De Goeij J.M."/>
            <person name="Aranda M."/>
            <person name="Bell S.C."/>
            <person name="Webster N.S."/>
        </authorList>
    </citation>
    <scope>NUCLEOTIDE SEQUENCE</scope>
    <source>
        <strain evidence="1">SB0662_bin_9</strain>
    </source>
</reference>